<proteinExistence type="predicted"/>
<feature type="transmembrane region" description="Helical" evidence="1">
    <location>
        <begin position="71"/>
        <end position="91"/>
    </location>
</feature>
<keyword evidence="1" id="KW-0812">Transmembrane</keyword>
<dbReference type="GO" id="GO:0003677">
    <property type="term" value="F:DNA binding"/>
    <property type="evidence" value="ECO:0007669"/>
    <property type="project" value="InterPro"/>
</dbReference>
<dbReference type="AlphaFoldDB" id="A0A3N6PUV1"/>
<feature type="transmembrane region" description="Helical" evidence="1">
    <location>
        <begin position="97"/>
        <end position="116"/>
    </location>
</feature>
<dbReference type="Proteomes" id="UP000269154">
    <property type="component" value="Unassembled WGS sequence"/>
</dbReference>
<evidence type="ECO:0000256" key="1">
    <source>
        <dbReference type="SAM" id="Phobius"/>
    </source>
</evidence>
<dbReference type="Gene3D" id="3.40.1360.10">
    <property type="match status" value="1"/>
</dbReference>
<organism evidence="2 3">
    <name type="scientific">Okeania hirsuta</name>
    <dbReference type="NCBI Taxonomy" id="1458930"/>
    <lineage>
        <taxon>Bacteria</taxon>
        <taxon>Bacillati</taxon>
        <taxon>Cyanobacteriota</taxon>
        <taxon>Cyanophyceae</taxon>
        <taxon>Oscillatoriophycideae</taxon>
        <taxon>Oscillatoriales</taxon>
        <taxon>Microcoleaceae</taxon>
        <taxon>Okeania</taxon>
    </lineage>
</organism>
<reference evidence="2 3" key="1">
    <citation type="journal article" date="2018" name="ACS Chem. Biol.">
        <title>Ketoreductase domain dysfunction expands chemodiversity: malyngamide biosynthesis in the cyanobacterium Okeania hirsuta.</title>
        <authorList>
            <person name="Moss N.A."/>
            <person name="Leao T."/>
            <person name="Rankin M."/>
            <person name="McCullough T.M."/>
            <person name="Qu P."/>
            <person name="Korobeynikov A."/>
            <person name="Smith J.L."/>
            <person name="Gerwick L."/>
            <person name="Gerwick W.H."/>
        </authorList>
    </citation>
    <scope>NUCLEOTIDE SEQUENCE [LARGE SCALE GENOMIC DNA]</scope>
    <source>
        <strain evidence="2 3">PAB10Feb10-1</strain>
    </source>
</reference>
<dbReference type="GO" id="GO:0005694">
    <property type="term" value="C:chromosome"/>
    <property type="evidence" value="ECO:0007669"/>
    <property type="project" value="InterPro"/>
</dbReference>
<dbReference type="InterPro" id="IPR036078">
    <property type="entry name" value="Spo11/TopoVI_A_sf"/>
</dbReference>
<dbReference type="EMBL" id="RCBY01000061">
    <property type="protein sequence ID" value="RQH43459.1"/>
    <property type="molecule type" value="Genomic_DNA"/>
</dbReference>
<keyword evidence="1" id="KW-1133">Transmembrane helix</keyword>
<accession>A0A3N6PUV1</accession>
<dbReference type="SUPFAM" id="SSF56726">
    <property type="entry name" value="DNA topoisomerase IV, alpha subunit"/>
    <property type="match status" value="1"/>
</dbReference>
<comment type="caution">
    <text evidence="2">The sequence shown here is derived from an EMBL/GenBank/DDBJ whole genome shotgun (WGS) entry which is preliminary data.</text>
</comment>
<protein>
    <submittedName>
        <fullName evidence="2">Uncharacterized protein</fullName>
    </submittedName>
</protein>
<sequence>MDSNLKERTETGGRCKNCNHPFVFDPQAGSKFTDIFFKNSIQTISSEKTLFFTTKQFWYFLEKRLTKKGNVGSVGCLFVLFFLLPFINTAISAMEFYPLAPIIIFVPLILYFIWASQSKLYSSKERRSFARAIQIIGGLILVAVLVWFFKFSKVKNIDFLLFLLGTGLGIFLIYLGTRQLTIQHKIPQAFQFHQSQIIQWLIRWQEINGKVRIFLRTSRKMSEPIKINSEVTAYSFDRVIVCDTAEIAQFLIANNFHFEHNCAVLSIDGYPQNIFSTVMQMLKQNPDLKIYAFHSANPRGVRMINELRNSPNWFGGNNLIIYDLGLLPRHVFPSKNMWILKSDESARQVQQIPTAVKSTLSTDELAWLEAGFYVELESFSPRKLLQVVSQGIAKTQAVANGYTSTSDNSLDSGDSGDDGIIFIGINNDSRNVGFFASDSFG</sequence>
<evidence type="ECO:0000313" key="3">
    <source>
        <dbReference type="Proteomes" id="UP000269154"/>
    </source>
</evidence>
<name>A0A3N6PUV1_9CYAN</name>
<feature type="transmembrane region" description="Helical" evidence="1">
    <location>
        <begin position="128"/>
        <end position="147"/>
    </location>
</feature>
<gene>
    <name evidence="2" type="ORF">D5R40_12865</name>
</gene>
<keyword evidence="1" id="KW-0472">Membrane</keyword>
<feature type="transmembrane region" description="Helical" evidence="1">
    <location>
        <begin position="159"/>
        <end position="177"/>
    </location>
</feature>
<keyword evidence="3" id="KW-1185">Reference proteome</keyword>
<evidence type="ECO:0000313" key="2">
    <source>
        <dbReference type="EMBL" id="RQH43459.1"/>
    </source>
</evidence>